<dbReference type="InterPro" id="IPR050708">
    <property type="entry name" value="T6SS_VgrG/RHS"/>
</dbReference>
<feature type="region of interest" description="Disordered" evidence="1">
    <location>
        <begin position="50"/>
        <end position="71"/>
    </location>
</feature>
<dbReference type="NCBIfam" id="NF033679">
    <property type="entry name" value="DNRLRE_dom"/>
    <property type="match status" value="1"/>
</dbReference>
<dbReference type="Pfam" id="PF22322">
    <property type="entry name" value="DUF6973"/>
    <property type="match status" value="1"/>
</dbReference>
<dbReference type="PANTHER" id="PTHR32305:SF15">
    <property type="entry name" value="PROTEIN RHSA-RELATED"/>
    <property type="match status" value="1"/>
</dbReference>
<keyword evidence="4" id="KW-1185">Reference proteome</keyword>
<dbReference type="NCBIfam" id="TIGR01643">
    <property type="entry name" value="YD_repeat_2x"/>
    <property type="match status" value="1"/>
</dbReference>
<feature type="region of interest" description="Disordered" evidence="1">
    <location>
        <begin position="1195"/>
        <end position="1216"/>
    </location>
</feature>
<dbReference type="Proteomes" id="UP000298159">
    <property type="component" value="Unassembled WGS sequence"/>
</dbReference>
<dbReference type="PANTHER" id="PTHR32305">
    <property type="match status" value="1"/>
</dbReference>
<dbReference type="InterPro" id="IPR006530">
    <property type="entry name" value="YD"/>
</dbReference>
<evidence type="ECO:0000259" key="2">
    <source>
        <dbReference type="Pfam" id="PF22322"/>
    </source>
</evidence>
<dbReference type="InterPro" id="IPR022385">
    <property type="entry name" value="Rhs_assc_core"/>
</dbReference>
<name>A0A4Z1D2F1_9ACTN</name>
<evidence type="ECO:0000313" key="3">
    <source>
        <dbReference type="EMBL" id="TGN75541.1"/>
    </source>
</evidence>
<feature type="domain" description="DUF6973" evidence="2">
    <location>
        <begin position="2009"/>
        <end position="2077"/>
    </location>
</feature>
<proteinExistence type="predicted"/>
<dbReference type="Pfam" id="PF05593">
    <property type="entry name" value="RHS_repeat"/>
    <property type="match status" value="1"/>
</dbReference>
<reference evidence="3 4" key="1">
    <citation type="submission" date="2019-04" db="EMBL/GenBank/DDBJ databases">
        <title>Streptomyces sp. nov. Bv016 isolated from bark of Buahinia variegata.</title>
        <authorList>
            <person name="Kanchanasin P."/>
            <person name="Tanasupawat S."/>
            <person name="Yuki M."/>
            <person name="Kudo T."/>
        </authorList>
    </citation>
    <scope>NUCLEOTIDE SEQUENCE [LARGE SCALE GENOMIC DNA]</scope>
    <source>
        <strain evidence="3 4">Bv016</strain>
    </source>
</reference>
<comment type="caution">
    <text evidence="3">The sequence shown here is derived from an EMBL/GenBank/DDBJ whole genome shotgun (WGS) entry which is preliminary data.</text>
</comment>
<organism evidence="3 4">
    <name type="scientific">Streptomyces bauhiniae</name>
    <dbReference type="NCBI Taxonomy" id="2340725"/>
    <lineage>
        <taxon>Bacteria</taxon>
        <taxon>Bacillati</taxon>
        <taxon>Actinomycetota</taxon>
        <taxon>Actinomycetes</taxon>
        <taxon>Kitasatosporales</taxon>
        <taxon>Streptomycetaceae</taxon>
        <taxon>Streptomyces</taxon>
    </lineage>
</organism>
<dbReference type="EMBL" id="SRRT01000005">
    <property type="protein sequence ID" value="TGN75541.1"/>
    <property type="molecule type" value="Genomic_DNA"/>
</dbReference>
<dbReference type="Gene3D" id="2.180.10.10">
    <property type="entry name" value="RHS repeat-associated core"/>
    <property type="match status" value="2"/>
</dbReference>
<dbReference type="NCBIfam" id="TIGR03696">
    <property type="entry name" value="Rhs_assc_core"/>
    <property type="match status" value="1"/>
</dbReference>
<sequence>MTIHRSRPSRHRHFRIGRGTRWSAGVLSLTLSITLLDTAYAAAAVSAQQSHPARAAKKPAATQAADIPSARVATRLSGKRVEALSERTETSTTWVNKNGSLTTELTAGPVRFKDPGTGKWRGVDLDLVDANGGIEPKAHPRGLHLAGRTAAAPKSLTGKASPAKTTDLVTLGSGDREVTLQWKGALPKPALKGNRATYRDAVPGGDMVMTATRTGFEQFVNLNTRPDKGGYHYTLPLKAKGLTAAQQKDGSLLLTDKRGKKQAVMPAPVMWDARVDPVSGLHTHRAPVRLTVRRSHGALNLTFTPDATFLADPATTYPVTVDPSTTALSNVFDTYVQQGETVDWSSDVELDLGNPGTKNGDGTPRTARSFITWNTAPISDSLVSNAKLSLWNFHSGNTDCKNYPWDVWDSGKASTASRWTAQPAWNQKLATSSETRGNPGCASAPDGWVNADVTTLVQNWASAKNTTSGMGLQAPDEASTMQWKRFNSANAASNVPKLTVTYNYRPKTGTDQQAGPPFFKGTNGTWYVNTTTPTLTDTFVDVNNDTVDGTFQIYDAATNTQVGNVLVSPYVPSGQPASVTVPAGVLTNGKTYKFRTNPYDGTHYNLGWSSWATFTVDTTAPSAPTSVTSTDYPTTGWVKGVGQAGDFTVTPPSGDQNGIEWSLDGVTWTQVPTGGTTTPVKITLKPDTAGTNALSVRTTDKAENKSDPVVYTFHVGPGGVTSPRNGTRTAARVPLTAEADGSRFTGVSFDWRRGDDADWAPVPAADVTVGGQPLSSWPAPLTSGKSAKLTWNATTTVKPDGTVQLRANFTGSGAPASSDAIEAVVDRNADGAATEDVGPGSLNLLTGNYTLSATDASFFDMSVQRTASSRTPQAGGDDDQVPVFGKEWVYGAASDQVDSPFSYLRKTSATSLSVVSAADGSEIHFTSAGNGTDWTPEPGAEDYALKGSFSGGFSIETSDGQITTFVRTTATSTTWQVRTSYTDGVSDSTTTTVSEPVTVGGVQTARPKYLIAPTSAVPAATCQATPSTKGCRVLEFGYAITTTATATVPGDVEDQVASLKLWSTAPGAASATATTVAAFRYDGSGRLVESWDPRISPALKTVYGYDSAGRVTTQTPPGRLPWTFTYGQAGSNPAAGDGMLLKFSRATLTSGSATQTNGTAETNVVYGVPLSGGAAPEDLGAGALASWGQSDLPTDGTAVFPADQVPASHDGPSLTSGSYTRADIHYLNASGREVDRATPGHRIGVTEYDGYGNTVRSLTAGNRELALGTTDTQRTQLTALGINALSSAERAQLLSSTSVFSADGVRETDTYGPLHQIALAADLVSGTTTLATAGTRLAARAHTVQEYDTGRPTDGSAIVEDQVTKSTVGAQPRSWPTLTADPRVTTYAIDWAKGQPTGTTEDPGGLNITSTTGYDTQNRVSATAQPASSGSDAGTTRTTYYTATGTGTCGNRPEWADLVCQTAPAAAITGGGSNPAALPTRTFEYGQYGQAVKVTETANGVTRTVSSGFDTAGRATTLTTAGGLGAAAPASTTSYDPATGLPVKVTSTSGGTITEAYDALGRRISYTDADGGTTTTAYDALDRPVTVSDGVPSTTTYTYDTGIDPRGLATSVTDSVAGTFTTRYDADGAVTTQTLPGGYTMAQTTDPAGAQTAKVYTRTSDGTVLVSDSVTLTVHGQRATHTGTPGVTASQSFTYDAAGRLTQAQDTSTDAYCTTRTYTFDKNSNRKTLATAVAPVGADCTTSGATTKSYTYDTADRLVNSGYVYDAFGRTTTSPGTTLAYYANDMVQQMTSGTRRQTWTLDSIQRLRTWTEESNASGTWTQSATKVNHFGGDEDSPRWITEDTAGAVTRNITGTDGNLAATSTKTGGVVLQLANLHGDVTLQLPADQGTAPTVLDADEYGNPRTGQGAARYGWLGGKQRSAETVTGIVLMGARLYGPATGRFLSVDPVRGGSANAYEYASGDPVNGYDLDGRCNKECHEVRACMSLGYSNCVFVMYLSGVLSWNIKGNRGRRNAVRHFIWQASLTYFFGWNAAERIGNAHEWGERCPRHGRCDTRVDQHNNRVARIFESSSYNRRQTRYWLNRGLLLQYLYQVGSYLFRYGYLWG</sequence>
<accession>A0A4Z1D2F1</accession>
<evidence type="ECO:0000256" key="1">
    <source>
        <dbReference type="SAM" id="MobiDB-lite"/>
    </source>
</evidence>
<protein>
    <submittedName>
        <fullName evidence="3">DNRLRE domain-containing protein</fullName>
    </submittedName>
</protein>
<dbReference type="InterPro" id="IPR031325">
    <property type="entry name" value="RHS_repeat"/>
</dbReference>
<feature type="compositionally biased region" description="Low complexity" evidence="1">
    <location>
        <begin position="50"/>
        <end position="65"/>
    </location>
</feature>
<evidence type="ECO:0000313" key="4">
    <source>
        <dbReference type="Proteomes" id="UP000298159"/>
    </source>
</evidence>
<gene>
    <name evidence="3" type="ORF">E5083_17805</name>
</gene>
<dbReference type="InterPro" id="IPR054246">
    <property type="entry name" value="DUF6973"/>
</dbReference>